<evidence type="ECO:0000313" key="2">
    <source>
        <dbReference type="EMBL" id="ETO34244.1"/>
    </source>
</evidence>
<accession>X6P847</accession>
<reference evidence="2 3" key="1">
    <citation type="journal article" date="2013" name="Curr. Biol.">
        <title>The Genome of the Foraminiferan Reticulomyxa filosa.</title>
        <authorList>
            <person name="Glockner G."/>
            <person name="Hulsmann N."/>
            <person name="Schleicher M."/>
            <person name="Noegel A.A."/>
            <person name="Eichinger L."/>
            <person name="Gallinger C."/>
            <person name="Pawlowski J."/>
            <person name="Sierra R."/>
            <person name="Euteneuer U."/>
            <person name="Pillet L."/>
            <person name="Moustafa A."/>
            <person name="Platzer M."/>
            <person name="Groth M."/>
            <person name="Szafranski K."/>
            <person name="Schliwa M."/>
        </authorList>
    </citation>
    <scope>NUCLEOTIDE SEQUENCE [LARGE SCALE GENOMIC DNA]</scope>
</reference>
<evidence type="ECO:0000256" key="1">
    <source>
        <dbReference type="SAM" id="MobiDB-lite"/>
    </source>
</evidence>
<dbReference type="Proteomes" id="UP000023152">
    <property type="component" value="Unassembled WGS sequence"/>
</dbReference>
<feature type="region of interest" description="Disordered" evidence="1">
    <location>
        <begin position="53"/>
        <end position="88"/>
    </location>
</feature>
<dbReference type="AlphaFoldDB" id="X6P847"/>
<keyword evidence="3" id="KW-1185">Reference proteome</keyword>
<dbReference type="EMBL" id="ASPP01002741">
    <property type="protein sequence ID" value="ETO34244.1"/>
    <property type="molecule type" value="Genomic_DNA"/>
</dbReference>
<name>X6P847_RETFI</name>
<comment type="caution">
    <text evidence="2">The sequence shown here is derived from an EMBL/GenBank/DDBJ whole genome shotgun (WGS) entry which is preliminary data.</text>
</comment>
<organism evidence="2 3">
    <name type="scientific">Reticulomyxa filosa</name>
    <dbReference type="NCBI Taxonomy" id="46433"/>
    <lineage>
        <taxon>Eukaryota</taxon>
        <taxon>Sar</taxon>
        <taxon>Rhizaria</taxon>
        <taxon>Retaria</taxon>
        <taxon>Foraminifera</taxon>
        <taxon>Monothalamids</taxon>
        <taxon>Reticulomyxidae</taxon>
        <taxon>Reticulomyxa</taxon>
    </lineage>
</organism>
<sequence length="126" mass="14706">MELCKEKEGNEVVKTVKEALARVPDMYDINIQMKPLDFDLSILLLHIQQIGTSNNNNNNSNNNNNNNNNKQTDGNARASQNNSQNQALSNRDMKSVRIFMWVYFWFSFYMSRVCVCERDFYLAQII</sequence>
<proteinExistence type="predicted"/>
<gene>
    <name evidence="2" type="ORF">RFI_02850</name>
</gene>
<evidence type="ECO:0000313" key="3">
    <source>
        <dbReference type="Proteomes" id="UP000023152"/>
    </source>
</evidence>
<protein>
    <submittedName>
        <fullName evidence="2">Uncharacterized protein</fullName>
    </submittedName>
</protein>